<evidence type="ECO:0000256" key="1">
    <source>
        <dbReference type="SAM" id="SignalP"/>
    </source>
</evidence>
<feature type="signal peptide" evidence="1">
    <location>
        <begin position="1"/>
        <end position="25"/>
    </location>
</feature>
<proteinExistence type="evidence at transcript level"/>
<name>Q07A33_ASTSI</name>
<dbReference type="Pfam" id="PF07127">
    <property type="entry name" value="Nodulin_late"/>
    <property type="match status" value="1"/>
</dbReference>
<sequence>MVVIMKFVYVLVLFISLLLTVNVNAIQCETDEDCKGLYVPSPGYAIKCIEGECLSQKI</sequence>
<dbReference type="InterPro" id="IPR009810">
    <property type="entry name" value="Nodulin_late_dom"/>
</dbReference>
<organism evidence="3">
    <name type="scientific">Astragalus sinicus</name>
    <name type="common">Chinese milk vetch</name>
    <dbReference type="NCBI Taxonomy" id="47065"/>
    <lineage>
        <taxon>Eukaryota</taxon>
        <taxon>Viridiplantae</taxon>
        <taxon>Streptophyta</taxon>
        <taxon>Embryophyta</taxon>
        <taxon>Tracheophyta</taxon>
        <taxon>Spermatophyta</taxon>
        <taxon>Magnoliopsida</taxon>
        <taxon>eudicotyledons</taxon>
        <taxon>Gunneridae</taxon>
        <taxon>Pentapetalae</taxon>
        <taxon>rosids</taxon>
        <taxon>fabids</taxon>
        <taxon>Fabales</taxon>
        <taxon>Fabaceae</taxon>
        <taxon>Papilionoideae</taxon>
        <taxon>50 kb inversion clade</taxon>
        <taxon>NPAAA clade</taxon>
        <taxon>Hologalegina</taxon>
        <taxon>IRL clade</taxon>
        <taxon>Galegeae</taxon>
        <taxon>Astragalus</taxon>
    </lineage>
</organism>
<feature type="domain" description="Late nodulin" evidence="2">
    <location>
        <begin position="1"/>
        <end position="53"/>
    </location>
</feature>
<dbReference type="GO" id="GO:0046872">
    <property type="term" value="F:metal ion binding"/>
    <property type="evidence" value="ECO:0007669"/>
    <property type="project" value="InterPro"/>
</dbReference>
<reference evidence="3" key="1">
    <citation type="submission" date="2005-09" db="EMBL/GenBank/DDBJ databases">
        <title>Identification of new nodulin cDNAs from Astragalus sinicus by SSH.</title>
        <authorList>
            <person name="Chou M.-X."/>
            <person name="Wei X.-Y."/>
            <person name="Zhou J.-C."/>
        </authorList>
    </citation>
    <scope>NUCLEOTIDE SEQUENCE</scope>
    <source>
        <strain evidence="3">AsIC258</strain>
    </source>
</reference>
<feature type="chain" id="PRO_5004165887" evidence="1">
    <location>
        <begin position="26"/>
        <end position="58"/>
    </location>
</feature>
<evidence type="ECO:0000313" key="3">
    <source>
        <dbReference type="EMBL" id="ABB13615.1"/>
    </source>
</evidence>
<evidence type="ECO:0000259" key="2">
    <source>
        <dbReference type="Pfam" id="PF07127"/>
    </source>
</evidence>
<accession>Q07A33</accession>
<dbReference type="AlphaFoldDB" id="Q07A33"/>
<keyword evidence="1" id="KW-0732">Signal</keyword>
<protein>
    <submittedName>
        <fullName evidence="3">Late nodulin-like protein</fullName>
    </submittedName>
</protein>
<dbReference type="EMBL" id="DQ199640">
    <property type="protein sequence ID" value="ABB13615.1"/>
    <property type="molecule type" value="mRNA"/>
</dbReference>